<evidence type="ECO:0000313" key="2">
    <source>
        <dbReference type="EMBL" id="KAF7387893.1"/>
    </source>
</evidence>
<keyword evidence="1" id="KW-0812">Transmembrane</keyword>
<keyword evidence="1" id="KW-1133">Transmembrane helix</keyword>
<accession>A0A834JGI0</accession>
<name>A0A834JGI0_VESVU</name>
<proteinExistence type="predicted"/>
<keyword evidence="3" id="KW-1185">Reference proteome</keyword>
<evidence type="ECO:0000313" key="3">
    <source>
        <dbReference type="Proteomes" id="UP000614350"/>
    </source>
</evidence>
<feature type="transmembrane region" description="Helical" evidence="1">
    <location>
        <begin position="30"/>
        <end position="52"/>
    </location>
</feature>
<keyword evidence="1" id="KW-0472">Membrane</keyword>
<dbReference type="Proteomes" id="UP000614350">
    <property type="component" value="Unassembled WGS sequence"/>
</dbReference>
<comment type="caution">
    <text evidence="2">The sequence shown here is derived from an EMBL/GenBank/DDBJ whole genome shotgun (WGS) entry which is preliminary data.</text>
</comment>
<gene>
    <name evidence="2" type="ORF">HZH66_010660</name>
</gene>
<organism evidence="2 3">
    <name type="scientific">Vespula vulgaris</name>
    <name type="common">Yellow jacket</name>
    <name type="synonym">Wasp</name>
    <dbReference type="NCBI Taxonomy" id="7454"/>
    <lineage>
        <taxon>Eukaryota</taxon>
        <taxon>Metazoa</taxon>
        <taxon>Ecdysozoa</taxon>
        <taxon>Arthropoda</taxon>
        <taxon>Hexapoda</taxon>
        <taxon>Insecta</taxon>
        <taxon>Pterygota</taxon>
        <taxon>Neoptera</taxon>
        <taxon>Endopterygota</taxon>
        <taxon>Hymenoptera</taxon>
        <taxon>Apocrita</taxon>
        <taxon>Aculeata</taxon>
        <taxon>Vespoidea</taxon>
        <taxon>Vespidae</taxon>
        <taxon>Vespinae</taxon>
        <taxon>Vespula</taxon>
    </lineage>
</organism>
<reference evidence="2" key="1">
    <citation type="journal article" date="2020" name="G3 (Bethesda)">
        <title>High-Quality Assemblies for Three Invasive Social Wasps from the &lt;i&gt;Vespula&lt;/i&gt; Genus.</title>
        <authorList>
            <person name="Harrop T.W.R."/>
            <person name="Guhlin J."/>
            <person name="McLaughlin G.M."/>
            <person name="Permina E."/>
            <person name="Stockwell P."/>
            <person name="Gilligan J."/>
            <person name="Le Lec M.F."/>
            <person name="Gruber M.A.M."/>
            <person name="Quinn O."/>
            <person name="Lovegrove M."/>
            <person name="Duncan E.J."/>
            <person name="Remnant E.J."/>
            <person name="Van Eeckhoven J."/>
            <person name="Graham B."/>
            <person name="Knapp R.A."/>
            <person name="Langford K.W."/>
            <person name="Kronenberg Z."/>
            <person name="Press M.O."/>
            <person name="Eacker S.M."/>
            <person name="Wilson-Rankin E.E."/>
            <person name="Purcell J."/>
            <person name="Lester P.J."/>
            <person name="Dearden P.K."/>
        </authorList>
    </citation>
    <scope>NUCLEOTIDE SEQUENCE</scope>
    <source>
        <strain evidence="2">Marl-1</strain>
    </source>
</reference>
<sequence length="140" mass="15748">MPVGGRVSGKVGIYSSHYNGKGYSGINEEIIWISISMGIAIGVLIMLALCYIAHEKYRKRYNEFTSALQFRKTNHELITLPSKWNVKLMMIPAKTYEEIEFASKRKIQQSAAPIYIPMFQNKTMSKVSRGTVPSDEGGLP</sequence>
<protein>
    <submittedName>
        <fullName evidence="2">Uncharacterized protein</fullName>
    </submittedName>
</protein>
<dbReference type="AlphaFoldDB" id="A0A834JGI0"/>
<dbReference type="EMBL" id="JACSEA010000012">
    <property type="protein sequence ID" value="KAF7387893.1"/>
    <property type="molecule type" value="Genomic_DNA"/>
</dbReference>
<evidence type="ECO:0000256" key="1">
    <source>
        <dbReference type="SAM" id="Phobius"/>
    </source>
</evidence>